<feature type="transmembrane region" description="Helical" evidence="8">
    <location>
        <begin position="310"/>
        <end position="330"/>
    </location>
</feature>
<accession>A0A4S2KAX2</accession>
<dbReference type="InterPro" id="IPR013099">
    <property type="entry name" value="K_chnl_dom"/>
</dbReference>
<protein>
    <recommendedName>
        <fullName evidence="9">Potassium channel domain-containing protein</fullName>
    </recommendedName>
</protein>
<comment type="subcellular location">
    <subcellularLocation>
        <location evidence="1">Membrane</location>
        <topology evidence="1">Multi-pass membrane protein</topology>
    </subcellularLocation>
</comment>
<dbReference type="GO" id="GO:0015271">
    <property type="term" value="F:outward rectifier potassium channel activity"/>
    <property type="evidence" value="ECO:0007669"/>
    <property type="project" value="TreeGrafter"/>
</dbReference>
<dbReference type="SUPFAM" id="SSF81324">
    <property type="entry name" value="Voltage-gated potassium channels"/>
    <property type="match status" value="1"/>
</dbReference>
<evidence type="ECO:0000256" key="4">
    <source>
        <dbReference type="ARBA" id="ARBA00022989"/>
    </source>
</evidence>
<evidence type="ECO:0000256" key="7">
    <source>
        <dbReference type="ARBA" id="ARBA00023303"/>
    </source>
</evidence>
<feature type="transmembrane region" description="Helical" evidence="8">
    <location>
        <begin position="204"/>
        <end position="230"/>
    </location>
</feature>
<organism evidence="10 11">
    <name type="scientific">Temnothorax longispinosus</name>
    <dbReference type="NCBI Taxonomy" id="300112"/>
    <lineage>
        <taxon>Eukaryota</taxon>
        <taxon>Metazoa</taxon>
        <taxon>Ecdysozoa</taxon>
        <taxon>Arthropoda</taxon>
        <taxon>Hexapoda</taxon>
        <taxon>Insecta</taxon>
        <taxon>Pterygota</taxon>
        <taxon>Neoptera</taxon>
        <taxon>Endopterygota</taxon>
        <taxon>Hymenoptera</taxon>
        <taxon>Apocrita</taxon>
        <taxon>Aculeata</taxon>
        <taxon>Formicoidea</taxon>
        <taxon>Formicidae</taxon>
        <taxon>Myrmicinae</taxon>
        <taxon>Temnothorax</taxon>
    </lineage>
</organism>
<keyword evidence="5" id="KW-0406">Ion transport</keyword>
<dbReference type="GO" id="GO:0030322">
    <property type="term" value="P:stabilization of membrane potential"/>
    <property type="evidence" value="ECO:0007669"/>
    <property type="project" value="TreeGrafter"/>
</dbReference>
<feature type="domain" description="Potassium channel" evidence="9">
    <location>
        <begin position="308"/>
        <end position="362"/>
    </location>
</feature>
<dbReference type="AlphaFoldDB" id="A0A4S2KAX2"/>
<keyword evidence="2" id="KW-0813">Transport</keyword>
<evidence type="ECO:0000256" key="5">
    <source>
        <dbReference type="ARBA" id="ARBA00023065"/>
    </source>
</evidence>
<evidence type="ECO:0000256" key="6">
    <source>
        <dbReference type="ARBA" id="ARBA00023136"/>
    </source>
</evidence>
<dbReference type="Pfam" id="PF07885">
    <property type="entry name" value="Ion_trans_2"/>
    <property type="match status" value="1"/>
</dbReference>
<dbReference type="Gene3D" id="1.10.287.70">
    <property type="match status" value="1"/>
</dbReference>
<keyword evidence="4 8" id="KW-1133">Transmembrane helix</keyword>
<proteinExistence type="predicted"/>
<evidence type="ECO:0000259" key="9">
    <source>
        <dbReference type="Pfam" id="PF07885"/>
    </source>
</evidence>
<comment type="caution">
    <text evidence="10">The sequence shown here is derived from an EMBL/GenBank/DDBJ whole genome shotgun (WGS) entry which is preliminary data.</text>
</comment>
<dbReference type="Proteomes" id="UP000310200">
    <property type="component" value="Unassembled WGS sequence"/>
</dbReference>
<evidence type="ECO:0000313" key="10">
    <source>
        <dbReference type="EMBL" id="TGZ46462.1"/>
    </source>
</evidence>
<keyword evidence="11" id="KW-1185">Reference proteome</keyword>
<dbReference type="PANTHER" id="PTHR11003">
    <property type="entry name" value="POTASSIUM CHANNEL, SUBFAMILY K"/>
    <property type="match status" value="1"/>
</dbReference>
<evidence type="ECO:0000256" key="2">
    <source>
        <dbReference type="ARBA" id="ARBA00022448"/>
    </source>
</evidence>
<keyword evidence="7" id="KW-0407">Ion channel</keyword>
<keyword evidence="3 8" id="KW-0812">Transmembrane</keyword>
<dbReference type="STRING" id="300112.A0A4S2KAX2"/>
<keyword evidence="6 8" id="KW-0472">Membrane</keyword>
<sequence length="491" mass="53870">MLRGKSLGKVIDTHNTHVEPMDVPFFPRPPAIGGVTTPLSDGPSVATLPRVPPPVATSVPRVRGRYAVPLRSSSDTKKRRRICRNLVHPRVRTAALVKDAARRRITEFRMRMTEHRANDEGDDDDDVVCSIDITDTPTTLSSEISPRLKNGVIPTKNWTKSVTVQTIEGLPLRLRFLPSLSRDIEEDNGTSSGKFSRFCKYLRFLGRVSLSQFGLLWILVIWTVAGAAAFRATEGPREREQVVSLKNMQKDLAVGLATELRQLRTEQDQAVEPLWSDKVRQYVAKHEQLLLIAVSSGYGEGGNSGQPGQLWTFPGCVLFAISLITTLGFGAPVPRTNAGRTVGVIFAAIGIPAHFLLILNFGLLVAFHLQKYALIKRGVQLGNTESNYSKRMPRWIKILMTEHRANDEGDDDDDVVCSIARSRPIAASVLFPLDFTAAGGLSTTAGHVRILYGLYLEGAVTIAAIMVAILRVSATQSLTNIGLKYGLLTEA</sequence>
<name>A0A4S2KAX2_9HYME</name>
<dbReference type="GO" id="GO:0022841">
    <property type="term" value="F:potassium ion leak channel activity"/>
    <property type="evidence" value="ECO:0007669"/>
    <property type="project" value="TreeGrafter"/>
</dbReference>
<dbReference type="GO" id="GO:0005886">
    <property type="term" value="C:plasma membrane"/>
    <property type="evidence" value="ECO:0007669"/>
    <property type="project" value="TreeGrafter"/>
</dbReference>
<dbReference type="PANTHER" id="PTHR11003:SF87">
    <property type="entry name" value="POTASSIUM CHANNEL DOMAIN-CONTAINING PROTEIN"/>
    <property type="match status" value="1"/>
</dbReference>
<feature type="transmembrane region" description="Helical" evidence="8">
    <location>
        <begin position="342"/>
        <end position="367"/>
    </location>
</feature>
<feature type="transmembrane region" description="Helical" evidence="8">
    <location>
        <begin position="450"/>
        <end position="470"/>
    </location>
</feature>
<dbReference type="InterPro" id="IPR003280">
    <property type="entry name" value="2pore_dom_K_chnl"/>
</dbReference>
<gene>
    <name evidence="10" type="ORF">DBV15_04459</name>
</gene>
<evidence type="ECO:0000256" key="8">
    <source>
        <dbReference type="SAM" id="Phobius"/>
    </source>
</evidence>
<dbReference type="EMBL" id="QBLH01002884">
    <property type="protein sequence ID" value="TGZ46462.1"/>
    <property type="molecule type" value="Genomic_DNA"/>
</dbReference>
<evidence type="ECO:0000256" key="1">
    <source>
        <dbReference type="ARBA" id="ARBA00004141"/>
    </source>
</evidence>
<evidence type="ECO:0000313" key="11">
    <source>
        <dbReference type="Proteomes" id="UP000310200"/>
    </source>
</evidence>
<reference evidence="10 11" key="1">
    <citation type="journal article" date="2019" name="Philos. Trans. R. Soc. Lond., B, Biol. Sci.">
        <title>Ant behaviour and brain gene expression of defending hosts depend on the ecological success of the intruding social parasite.</title>
        <authorList>
            <person name="Kaur R."/>
            <person name="Stoldt M."/>
            <person name="Jongepier E."/>
            <person name="Feldmeyer B."/>
            <person name="Menzel F."/>
            <person name="Bornberg-Bauer E."/>
            <person name="Foitzik S."/>
        </authorList>
    </citation>
    <scope>NUCLEOTIDE SEQUENCE [LARGE SCALE GENOMIC DNA]</scope>
    <source>
        <tissue evidence="10">Whole body</tissue>
    </source>
</reference>
<evidence type="ECO:0000256" key="3">
    <source>
        <dbReference type="ARBA" id="ARBA00022692"/>
    </source>
</evidence>